<evidence type="ECO:0000256" key="5">
    <source>
        <dbReference type="ARBA" id="ARBA00022517"/>
    </source>
</evidence>
<evidence type="ECO:0000256" key="3">
    <source>
        <dbReference type="ARBA" id="ARBA00010379"/>
    </source>
</evidence>
<reference evidence="19" key="1">
    <citation type="journal article" date="2011" name="Proc. Natl. Acad. Sci. U.S.A.">
        <title>Obligate biotrophy features unraveled by the genomic analysis of rust fungi.</title>
        <authorList>
            <person name="Duplessis S."/>
            <person name="Cuomo C.A."/>
            <person name="Lin Y.-C."/>
            <person name="Aerts A."/>
            <person name="Tisserant E."/>
            <person name="Veneault-Fourrey C."/>
            <person name="Joly D.L."/>
            <person name="Hacquard S."/>
            <person name="Amselem J."/>
            <person name="Cantarel B.L."/>
            <person name="Chiu R."/>
            <person name="Coutinho P.M."/>
            <person name="Feau N."/>
            <person name="Field M."/>
            <person name="Frey P."/>
            <person name="Gelhaye E."/>
            <person name="Goldberg J."/>
            <person name="Grabherr M.G."/>
            <person name="Kodira C.D."/>
            <person name="Kohler A."/>
            <person name="Kuees U."/>
            <person name="Lindquist E.A."/>
            <person name="Lucas S.M."/>
            <person name="Mago R."/>
            <person name="Mauceli E."/>
            <person name="Morin E."/>
            <person name="Murat C."/>
            <person name="Pangilinan J.L."/>
            <person name="Park R."/>
            <person name="Pearson M."/>
            <person name="Quesneville H."/>
            <person name="Rouhier N."/>
            <person name="Sakthikumar S."/>
            <person name="Salamov A.A."/>
            <person name="Schmutz J."/>
            <person name="Selles B."/>
            <person name="Shapiro H."/>
            <person name="Tanguay P."/>
            <person name="Tuskan G.A."/>
            <person name="Henrissat B."/>
            <person name="Van de Peer Y."/>
            <person name="Rouze P."/>
            <person name="Ellis J.G."/>
            <person name="Dodds P.N."/>
            <person name="Schein J.E."/>
            <person name="Zhong S."/>
            <person name="Hamelin R.C."/>
            <person name="Grigoriev I.V."/>
            <person name="Szabo L.J."/>
            <person name="Martin F."/>
        </authorList>
    </citation>
    <scope>NUCLEOTIDE SEQUENCE [LARGE SCALE GENOMIC DNA]</scope>
    <source>
        <strain evidence="19">98AG31 / pathotype 3-4-7</strain>
    </source>
</reference>
<evidence type="ECO:0000259" key="17">
    <source>
        <dbReference type="PROSITE" id="PS51195"/>
    </source>
</evidence>
<feature type="compositionally biased region" description="Basic residues" evidence="14">
    <location>
        <begin position="953"/>
        <end position="966"/>
    </location>
</feature>
<dbReference type="eggNOG" id="KOG0337">
    <property type="taxonomic scope" value="Eukaryota"/>
</dbReference>
<evidence type="ECO:0000259" key="15">
    <source>
        <dbReference type="PROSITE" id="PS51192"/>
    </source>
</evidence>
<dbReference type="FunCoup" id="F4R3S4">
    <property type="interactions" value="703"/>
</dbReference>
<dbReference type="SMART" id="SM00487">
    <property type="entry name" value="DEXDc"/>
    <property type="match status" value="1"/>
</dbReference>
<dbReference type="InterPro" id="IPR050079">
    <property type="entry name" value="DEAD_box_RNA_helicase"/>
</dbReference>
<dbReference type="GO" id="GO:0000466">
    <property type="term" value="P:maturation of 5.8S rRNA from tricistronic rRNA transcript (SSU-rRNA, 5.8S rRNA, LSU-rRNA)"/>
    <property type="evidence" value="ECO:0007669"/>
    <property type="project" value="EnsemblFungi"/>
</dbReference>
<dbReference type="InterPro" id="IPR000629">
    <property type="entry name" value="RNA-helicase_DEAD-box_CS"/>
</dbReference>
<feature type="domain" description="DEAD-box RNA helicase Q" evidence="17">
    <location>
        <begin position="115"/>
        <end position="143"/>
    </location>
</feature>
<dbReference type="GO" id="GO:0042802">
    <property type="term" value="F:identical protein binding"/>
    <property type="evidence" value="ECO:0007669"/>
    <property type="project" value="EnsemblFungi"/>
</dbReference>
<dbReference type="AlphaFoldDB" id="F4R3S4"/>
<keyword evidence="5" id="KW-0690">Ribosome biogenesis</keyword>
<dbReference type="GeneID" id="18927193"/>
<keyword evidence="7" id="KW-0378">Hydrolase</keyword>
<dbReference type="PANTHER" id="PTHR47959">
    <property type="entry name" value="ATP-DEPENDENT RNA HELICASE RHLE-RELATED"/>
    <property type="match status" value="1"/>
</dbReference>
<dbReference type="GO" id="GO:0005829">
    <property type="term" value="C:cytosol"/>
    <property type="evidence" value="ECO:0007669"/>
    <property type="project" value="TreeGrafter"/>
</dbReference>
<comment type="catalytic activity">
    <reaction evidence="12">
        <text>ATP + H2O = ADP + phosphate + H(+)</text>
        <dbReference type="Rhea" id="RHEA:13065"/>
        <dbReference type="ChEBI" id="CHEBI:15377"/>
        <dbReference type="ChEBI" id="CHEBI:15378"/>
        <dbReference type="ChEBI" id="CHEBI:30616"/>
        <dbReference type="ChEBI" id="CHEBI:43474"/>
        <dbReference type="ChEBI" id="CHEBI:456216"/>
        <dbReference type="EC" id="3.6.4.13"/>
    </reaction>
</comment>
<dbReference type="InParanoid" id="F4R3S4"/>
<dbReference type="InterPro" id="IPR011545">
    <property type="entry name" value="DEAD/DEAH_box_helicase_dom"/>
</dbReference>
<evidence type="ECO:0000313" key="18">
    <source>
        <dbReference type="EMBL" id="EGG13117.1"/>
    </source>
</evidence>
<dbReference type="HOGENOM" id="CLU_003041_5_1_1"/>
<keyword evidence="10" id="KW-0694">RNA-binding</keyword>
<evidence type="ECO:0000256" key="13">
    <source>
        <dbReference type="PROSITE-ProRule" id="PRU00552"/>
    </source>
</evidence>
<comment type="subcellular location">
    <subcellularLocation>
        <location evidence="2">Nucleus</location>
    </subcellularLocation>
</comment>
<dbReference type="EC" id="3.6.4.13" evidence="4"/>
<dbReference type="EMBL" id="GL883090">
    <property type="protein sequence ID" value="EGG13117.1"/>
    <property type="molecule type" value="Genomic_DNA"/>
</dbReference>
<dbReference type="Proteomes" id="UP000001072">
    <property type="component" value="Unassembled WGS sequence"/>
</dbReference>
<evidence type="ECO:0000256" key="14">
    <source>
        <dbReference type="SAM" id="MobiDB-lite"/>
    </source>
</evidence>
<sequence length="966" mass="106749">MPPIRPTHSDTEDDNDSVEYEFDQSDFEDDDDDYQLDITESLANPSSSTNKPTKAQKTDPKRRHKQQDEEEDEEDDDDEAFIRASAQKANFKAGAIALKSRHQKNQKSNTLTGGGSFQSLGLHPALLRAILLRGFTTPTPIQRAVLPHILASPARDVVGMARTGSGKTLAYLIPLIHKLGGRHNVLFGVRALVMVPTRELAVQVLKVGKDLAKGFVQGGGTQTGNEEEGGGKGEGLRWGLIVGGDSLEEQFAMFASNPDVIIATPGRLLHLAVEMNLDLKSVQYIVFDEADRLFEMGFETQLHETLSRLPHSRQTLLFSATLPKTLVEFAKAGLQNPKLVRLDSESKISSDLQMGFLSIKPNEKDAGLLVILADVIGVPKSDGTEIEVEDYEDHDTPYNRRQQLQAKRFDKKSSKGKFNPNPELAPHQTIVFAATKHHVEYLTGLLVSAGYRVSHIYGALDQAARRNQLNAFRAGRTNILVVTDLAARGIDIPILENVINYDFPSSARAFVHRVGRTARAGRKGWAYSLVTQTELPYLMDLQLFLSRPLLTCPLHPEVSQNPDFSANLVLGTLPRERLDSEAEYVRETLVGPNSSLVALTEVVRRAQKMYIRSQSTASAESYRRSKALVLAGEGLTGTSKEEAATHPIFGAPSPETVAALTSKRKGPSRDELLAKVNKFTPTETVFEIGTRGKSPAAQLMRDRRKSMGKVISKRAAVTKEQEDEQTSTKESYALIEAQKSSLKSSKTKPSEVATEVELEDAFEMPRKRKKSGPTSYKDPEVYLTYEQDGAAAEKGYNLNEGTAPSFVAQANAYGFDLGADDEGRFSTTTVQKASQVRWDRRTKKFVKSNQGGTDNVKLVKTESGAKLPASFKSGVFDDWQKKEKVRIPNVGETEMKGRNQMDYRPTHTVTRGGIGGGAHLKGKKGKGRPGQSIRNAGLKNVEQIRKERDMKDRRKQRSNQPSRKKR</sequence>
<feature type="region of interest" description="Disordered" evidence="14">
    <location>
        <begin position="1"/>
        <end position="78"/>
    </location>
</feature>
<dbReference type="InterPro" id="IPR014014">
    <property type="entry name" value="RNA_helicase_DEAD_Q_motif"/>
</dbReference>
<dbReference type="GO" id="GO:0005730">
    <property type="term" value="C:nucleolus"/>
    <property type="evidence" value="ECO:0007669"/>
    <property type="project" value="UniProtKB-SubCell"/>
</dbReference>
<proteinExistence type="inferred from homology"/>
<dbReference type="Pfam" id="PF00270">
    <property type="entry name" value="DEAD"/>
    <property type="match status" value="1"/>
</dbReference>
<dbReference type="OrthoDB" id="10261375at2759"/>
<dbReference type="RefSeq" id="XP_007404055.1">
    <property type="nucleotide sequence ID" value="XM_007403993.1"/>
</dbReference>
<evidence type="ECO:0000256" key="10">
    <source>
        <dbReference type="ARBA" id="ARBA00022884"/>
    </source>
</evidence>
<keyword evidence="9" id="KW-0067">ATP-binding</keyword>
<protein>
    <recommendedName>
        <fullName evidence="4">RNA helicase</fullName>
        <ecNumber evidence="4">3.6.4.13</ecNumber>
    </recommendedName>
</protein>
<dbReference type="PROSITE" id="PS51194">
    <property type="entry name" value="HELICASE_CTER"/>
    <property type="match status" value="1"/>
</dbReference>
<dbReference type="GO" id="GO:0030687">
    <property type="term" value="C:preribosome, large subunit precursor"/>
    <property type="evidence" value="ECO:0007669"/>
    <property type="project" value="EnsemblFungi"/>
</dbReference>
<feature type="compositionally biased region" description="Basic and acidic residues" evidence="14">
    <location>
        <begin position="893"/>
        <end position="905"/>
    </location>
</feature>
<evidence type="ECO:0000256" key="7">
    <source>
        <dbReference type="ARBA" id="ARBA00022801"/>
    </source>
</evidence>
<dbReference type="PANTHER" id="PTHR47959:SF8">
    <property type="entry name" value="RNA HELICASE"/>
    <property type="match status" value="1"/>
</dbReference>
<evidence type="ECO:0000256" key="2">
    <source>
        <dbReference type="ARBA" id="ARBA00004123"/>
    </source>
</evidence>
<dbReference type="PROSITE" id="PS51195">
    <property type="entry name" value="Q_MOTIF"/>
    <property type="match status" value="1"/>
</dbReference>
<dbReference type="PROSITE" id="PS00039">
    <property type="entry name" value="DEAD_ATP_HELICASE"/>
    <property type="match status" value="1"/>
</dbReference>
<dbReference type="Pfam" id="PF00271">
    <property type="entry name" value="Helicase_C"/>
    <property type="match status" value="1"/>
</dbReference>
<keyword evidence="19" id="KW-1185">Reference proteome</keyword>
<dbReference type="GO" id="GO:0003723">
    <property type="term" value="F:RNA binding"/>
    <property type="evidence" value="ECO:0007669"/>
    <property type="project" value="UniProtKB-KW"/>
</dbReference>
<feature type="compositionally biased region" description="Acidic residues" evidence="14">
    <location>
        <begin position="68"/>
        <end position="78"/>
    </location>
</feature>
<feature type="domain" description="Helicase ATP-binding" evidence="15">
    <location>
        <begin position="148"/>
        <end position="340"/>
    </location>
</feature>
<dbReference type="InterPro" id="IPR001650">
    <property type="entry name" value="Helicase_C-like"/>
</dbReference>
<dbReference type="InterPro" id="IPR014001">
    <property type="entry name" value="Helicase_ATP-bd"/>
</dbReference>
<evidence type="ECO:0000256" key="1">
    <source>
        <dbReference type="ARBA" id="ARBA00003706"/>
    </source>
</evidence>
<accession>F4R3S4</accession>
<dbReference type="Pfam" id="PF08147">
    <property type="entry name" value="DBP10CT"/>
    <property type="match status" value="1"/>
</dbReference>
<keyword evidence="11" id="KW-0539">Nucleus</keyword>
<dbReference type="GO" id="GO:0000463">
    <property type="term" value="P:maturation of LSU-rRNA from tricistronic rRNA transcript (SSU-rRNA, 5.8S rRNA, LSU-rRNA)"/>
    <property type="evidence" value="ECO:0007669"/>
    <property type="project" value="EnsemblFungi"/>
</dbReference>
<feature type="compositionally biased region" description="Polar residues" evidence="14">
    <location>
        <begin position="41"/>
        <end position="55"/>
    </location>
</feature>
<dbReference type="GO" id="GO:0016887">
    <property type="term" value="F:ATP hydrolysis activity"/>
    <property type="evidence" value="ECO:0007669"/>
    <property type="project" value="RHEA"/>
</dbReference>
<dbReference type="InterPro" id="IPR012541">
    <property type="entry name" value="DBP10_C"/>
</dbReference>
<evidence type="ECO:0000256" key="12">
    <source>
        <dbReference type="ARBA" id="ARBA00047984"/>
    </source>
</evidence>
<feature type="domain" description="Helicase C-terminal" evidence="16">
    <location>
        <begin position="417"/>
        <end position="560"/>
    </location>
</feature>
<comment type="similarity">
    <text evidence="3">Belongs to the DEAD box helicase family. DDX54/DBP10 subfamily.</text>
</comment>
<dbReference type="PROSITE" id="PS51192">
    <property type="entry name" value="HELICASE_ATP_BIND_1"/>
    <property type="match status" value="1"/>
</dbReference>
<dbReference type="Gene3D" id="3.40.50.300">
    <property type="entry name" value="P-loop containing nucleotide triphosphate hydrolases"/>
    <property type="match status" value="2"/>
</dbReference>
<organism evidence="19">
    <name type="scientific">Melampsora larici-populina (strain 98AG31 / pathotype 3-4-7)</name>
    <name type="common">Poplar leaf rust fungus</name>
    <dbReference type="NCBI Taxonomy" id="747676"/>
    <lineage>
        <taxon>Eukaryota</taxon>
        <taxon>Fungi</taxon>
        <taxon>Dikarya</taxon>
        <taxon>Basidiomycota</taxon>
        <taxon>Pucciniomycotina</taxon>
        <taxon>Pucciniomycetes</taxon>
        <taxon>Pucciniales</taxon>
        <taxon>Melampsoraceae</taxon>
        <taxon>Melampsora</taxon>
    </lineage>
</organism>
<dbReference type="CDD" id="cd18787">
    <property type="entry name" value="SF2_C_DEAD"/>
    <property type="match status" value="1"/>
</dbReference>
<evidence type="ECO:0000256" key="6">
    <source>
        <dbReference type="ARBA" id="ARBA00022741"/>
    </source>
</evidence>
<dbReference type="SUPFAM" id="SSF52540">
    <property type="entry name" value="P-loop containing nucleoside triphosphate hydrolases"/>
    <property type="match status" value="2"/>
</dbReference>
<feature type="compositionally biased region" description="Basic and acidic residues" evidence="14">
    <location>
        <begin position="942"/>
        <end position="952"/>
    </location>
</feature>
<name>F4R3S4_MELLP</name>
<dbReference type="InterPro" id="IPR027417">
    <property type="entry name" value="P-loop_NTPase"/>
</dbReference>
<evidence type="ECO:0000256" key="11">
    <source>
        <dbReference type="ARBA" id="ARBA00023242"/>
    </source>
</evidence>
<feature type="short sequence motif" description="Q motif" evidence="13">
    <location>
        <begin position="115"/>
        <end position="143"/>
    </location>
</feature>
<keyword evidence="8" id="KW-0347">Helicase</keyword>
<dbReference type="GO" id="GO:0005524">
    <property type="term" value="F:ATP binding"/>
    <property type="evidence" value="ECO:0007669"/>
    <property type="project" value="UniProtKB-KW"/>
</dbReference>
<evidence type="ECO:0000313" key="19">
    <source>
        <dbReference type="Proteomes" id="UP000001072"/>
    </source>
</evidence>
<evidence type="ECO:0000256" key="9">
    <source>
        <dbReference type="ARBA" id="ARBA00022840"/>
    </source>
</evidence>
<evidence type="ECO:0000256" key="4">
    <source>
        <dbReference type="ARBA" id="ARBA00012552"/>
    </source>
</evidence>
<comment type="function">
    <text evidence="1">ATP-binding RNA helicase involved in the biogenesis of 60S ribosomal subunits and is required for the normal formation of 25S and 5.8S rRNAs.</text>
</comment>
<evidence type="ECO:0000259" key="16">
    <source>
        <dbReference type="PROSITE" id="PS51194"/>
    </source>
</evidence>
<dbReference type="STRING" id="747676.F4R3S4"/>
<evidence type="ECO:0000256" key="8">
    <source>
        <dbReference type="ARBA" id="ARBA00022806"/>
    </source>
</evidence>
<dbReference type="GO" id="GO:0003724">
    <property type="term" value="F:RNA helicase activity"/>
    <property type="evidence" value="ECO:0007669"/>
    <property type="project" value="UniProtKB-EC"/>
</dbReference>
<dbReference type="KEGG" id="mlr:MELLADRAFT_32308"/>
<gene>
    <name evidence="18" type="ORF">MELLADRAFT_32308</name>
</gene>
<dbReference type="GO" id="GO:1902626">
    <property type="term" value="P:assembly of large subunit precursor of preribosome"/>
    <property type="evidence" value="ECO:0007669"/>
    <property type="project" value="EnsemblFungi"/>
</dbReference>
<feature type="compositionally biased region" description="Acidic residues" evidence="14">
    <location>
        <begin position="11"/>
        <end position="35"/>
    </location>
</feature>
<dbReference type="SMART" id="SM00490">
    <property type="entry name" value="HELICc"/>
    <property type="match status" value="1"/>
</dbReference>
<dbReference type="SMART" id="SM01123">
    <property type="entry name" value="DBP10CT"/>
    <property type="match status" value="1"/>
</dbReference>
<dbReference type="VEuPathDB" id="FungiDB:MELLADRAFT_32308"/>
<keyword evidence="6" id="KW-0547">Nucleotide-binding</keyword>
<feature type="region of interest" description="Disordered" evidence="14">
    <location>
        <begin position="889"/>
        <end position="966"/>
    </location>
</feature>